<organism evidence="11 12">
    <name type="scientific">Kordiimonas lipolytica</name>
    <dbReference type="NCBI Taxonomy" id="1662421"/>
    <lineage>
        <taxon>Bacteria</taxon>
        <taxon>Pseudomonadati</taxon>
        <taxon>Pseudomonadota</taxon>
        <taxon>Alphaproteobacteria</taxon>
        <taxon>Kordiimonadales</taxon>
        <taxon>Kordiimonadaceae</taxon>
        <taxon>Kordiimonas</taxon>
    </lineage>
</organism>
<dbReference type="InterPro" id="IPR027417">
    <property type="entry name" value="P-loop_NTPase"/>
</dbReference>
<evidence type="ECO:0000259" key="9">
    <source>
        <dbReference type="PROSITE" id="PS50893"/>
    </source>
</evidence>
<evidence type="ECO:0000256" key="5">
    <source>
        <dbReference type="ARBA" id="ARBA00022989"/>
    </source>
</evidence>
<evidence type="ECO:0000259" key="10">
    <source>
        <dbReference type="PROSITE" id="PS50929"/>
    </source>
</evidence>
<keyword evidence="5 8" id="KW-1133">Transmembrane helix</keyword>
<feature type="compositionally biased region" description="Basic and acidic residues" evidence="7">
    <location>
        <begin position="594"/>
        <end position="622"/>
    </location>
</feature>
<evidence type="ECO:0000313" key="11">
    <source>
        <dbReference type="EMBL" id="MFC4347215.1"/>
    </source>
</evidence>
<dbReference type="InterPro" id="IPR011527">
    <property type="entry name" value="ABC1_TM_dom"/>
</dbReference>
<dbReference type="Gene3D" id="3.40.50.300">
    <property type="entry name" value="P-loop containing nucleotide triphosphate hydrolases"/>
    <property type="match status" value="1"/>
</dbReference>
<feature type="compositionally biased region" description="Low complexity" evidence="7">
    <location>
        <begin position="556"/>
        <end position="593"/>
    </location>
</feature>
<evidence type="ECO:0000256" key="2">
    <source>
        <dbReference type="ARBA" id="ARBA00022692"/>
    </source>
</evidence>
<proteinExistence type="predicted"/>
<dbReference type="PROSITE" id="PS50893">
    <property type="entry name" value="ABC_TRANSPORTER_2"/>
    <property type="match status" value="1"/>
</dbReference>
<feature type="transmembrane region" description="Helical" evidence="8">
    <location>
        <begin position="137"/>
        <end position="166"/>
    </location>
</feature>
<evidence type="ECO:0000256" key="8">
    <source>
        <dbReference type="SAM" id="Phobius"/>
    </source>
</evidence>
<dbReference type="SMART" id="SM00382">
    <property type="entry name" value="AAA"/>
    <property type="match status" value="1"/>
</dbReference>
<keyword evidence="6 8" id="KW-0472">Membrane</keyword>
<evidence type="ECO:0000256" key="6">
    <source>
        <dbReference type="ARBA" id="ARBA00023136"/>
    </source>
</evidence>
<dbReference type="Gene3D" id="1.20.1560.10">
    <property type="entry name" value="ABC transporter type 1, transmembrane domain"/>
    <property type="match status" value="1"/>
</dbReference>
<accession>A0ABV8U9B1</accession>
<keyword evidence="12" id="KW-1185">Reference proteome</keyword>
<dbReference type="PROSITE" id="PS50929">
    <property type="entry name" value="ABC_TM1F"/>
    <property type="match status" value="1"/>
</dbReference>
<feature type="transmembrane region" description="Helical" evidence="8">
    <location>
        <begin position="55"/>
        <end position="72"/>
    </location>
</feature>
<dbReference type="InterPro" id="IPR039421">
    <property type="entry name" value="Type_1_exporter"/>
</dbReference>
<feature type="region of interest" description="Disordered" evidence="7">
    <location>
        <begin position="556"/>
        <end position="622"/>
    </location>
</feature>
<dbReference type="SUPFAM" id="SSF52540">
    <property type="entry name" value="P-loop containing nucleoside triphosphate hydrolases"/>
    <property type="match status" value="1"/>
</dbReference>
<keyword evidence="4" id="KW-0067">ATP-binding</keyword>
<sequence length="622" mass="67014">MSLIEDYKAEEAILKKSLKKAGLYSVLASFTMLAVPMFLFQVYDRVLQSRSFETLIAMAIFAIVVLLAYGVFDSVRNSLLAKAGVELEAKVSGLLLAGELSRQHGASAQSLRDLSAIRQAVASPAFGALFDLPFMPVFMILIFLIHPVLGVVVVLGAGILAFMGVWGDRATAAQNQEHMQALVKSHQVLDMHMNSQEIIRAQGMYREVVEHWGQHQGKQLDKYINSTLQMTNFSSASKATRQVIQVIMIGTGALLVLADQATAGVIFATSMIGGRALSPVEQIVGGWRVLKQAYGTRSRLMTRLEEMDLPENRTLLPRPKGHIQLERVVYVPQPGVPPIIKGVNGTIQAGDSIAIIGPSGAGKSTLARLIVGYLLPSAGVVALDGQDLKVWDPIAKGLHMGYMPQTSTFFEATVRENIARLRKNDPEELAIEAAKRCGVHELLMKLPQGYDTVISKNGFYPSGGQAQLIALARAFYGNPAVLVLDEPNASLDTAGEQVFHRALHTATRSGITTVVVTQRPSVLQHVSKVMVMQDGAIKEFGPKEEVMKSGIVKAVPGKGAAKPAAKPAQTVKAAPAAKPAAKADAKPTTATQADSEKLKEQPQQARKVDVKIDPNSAKKKEA</sequence>
<comment type="caution">
    <text evidence="11">The sequence shown here is derived from an EMBL/GenBank/DDBJ whole genome shotgun (WGS) entry which is preliminary data.</text>
</comment>
<dbReference type="RefSeq" id="WP_068149744.1">
    <property type="nucleotide sequence ID" value="NZ_JBHSCR010000003.1"/>
</dbReference>
<evidence type="ECO:0000313" key="12">
    <source>
        <dbReference type="Proteomes" id="UP001595776"/>
    </source>
</evidence>
<reference evidence="12" key="1">
    <citation type="journal article" date="2019" name="Int. J. Syst. Evol. Microbiol.">
        <title>The Global Catalogue of Microorganisms (GCM) 10K type strain sequencing project: providing services to taxonomists for standard genome sequencing and annotation.</title>
        <authorList>
            <consortium name="The Broad Institute Genomics Platform"/>
            <consortium name="The Broad Institute Genome Sequencing Center for Infectious Disease"/>
            <person name="Wu L."/>
            <person name="Ma J."/>
        </authorList>
    </citation>
    <scope>NUCLEOTIDE SEQUENCE [LARGE SCALE GENOMIC DNA]</scope>
    <source>
        <strain evidence="12">CGMCC 1.15304</strain>
    </source>
</reference>
<evidence type="ECO:0000256" key="4">
    <source>
        <dbReference type="ARBA" id="ARBA00022840"/>
    </source>
</evidence>
<dbReference type="Proteomes" id="UP001595776">
    <property type="component" value="Unassembled WGS sequence"/>
</dbReference>
<evidence type="ECO:0000256" key="3">
    <source>
        <dbReference type="ARBA" id="ARBA00022741"/>
    </source>
</evidence>
<protein>
    <submittedName>
        <fullName evidence="11">Type I secretion system permease/ATPase</fullName>
    </submittedName>
</protein>
<keyword evidence="3" id="KW-0547">Nucleotide-binding</keyword>
<keyword evidence="2 8" id="KW-0812">Transmembrane</keyword>
<dbReference type="PANTHER" id="PTHR24221:SF248">
    <property type="entry name" value="ABC TRANSPORTER TRANSMEMBRANE REGION"/>
    <property type="match status" value="1"/>
</dbReference>
<dbReference type="Pfam" id="PF00005">
    <property type="entry name" value="ABC_tran"/>
    <property type="match status" value="1"/>
</dbReference>
<name>A0ABV8U9B1_9PROT</name>
<evidence type="ECO:0000256" key="7">
    <source>
        <dbReference type="SAM" id="MobiDB-lite"/>
    </source>
</evidence>
<dbReference type="Pfam" id="PF00664">
    <property type="entry name" value="ABC_membrane"/>
    <property type="match status" value="1"/>
</dbReference>
<dbReference type="InterPro" id="IPR010128">
    <property type="entry name" value="ATPase_T1SS_PrtD-like"/>
</dbReference>
<comment type="subcellular location">
    <subcellularLocation>
        <location evidence="1">Cell membrane</location>
        <topology evidence="1">Multi-pass membrane protein</topology>
    </subcellularLocation>
</comment>
<dbReference type="NCBIfam" id="TIGR01842">
    <property type="entry name" value="type_I_sec_PrtD"/>
    <property type="match status" value="1"/>
</dbReference>
<dbReference type="PANTHER" id="PTHR24221">
    <property type="entry name" value="ATP-BINDING CASSETTE SUB-FAMILY B"/>
    <property type="match status" value="1"/>
</dbReference>
<feature type="transmembrane region" description="Helical" evidence="8">
    <location>
        <begin position="21"/>
        <end position="43"/>
    </location>
</feature>
<dbReference type="SUPFAM" id="SSF90123">
    <property type="entry name" value="ABC transporter transmembrane region"/>
    <property type="match status" value="1"/>
</dbReference>
<evidence type="ECO:0000256" key="1">
    <source>
        <dbReference type="ARBA" id="ARBA00004651"/>
    </source>
</evidence>
<dbReference type="InterPro" id="IPR003439">
    <property type="entry name" value="ABC_transporter-like_ATP-bd"/>
</dbReference>
<feature type="domain" description="ABC transporter" evidence="9">
    <location>
        <begin position="323"/>
        <end position="559"/>
    </location>
</feature>
<feature type="domain" description="ABC transmembrane type-1" evidence="10">
    <location>
        <begin position="21"/>
        <end position="292"/>
    </location>
</feature>
<dbReference type="EMBL" id="JBHSCR010000003">
    <property type="protein sequence ID" value="MFC4347215.1"/>
    <property type="molecule type" value="Genomic_DNA"/>
</dbReference>
<dbReference type="InterPro" id="IPR036640">
    <property type="entry name" value="ABC1_TM_sf"/>
</dbReference>
<gene>
    <name evidence="11" type="ORF">ACFO5Q_05100</name>
</gene>
<dbReference type="InterPro" id="IPR003593">
    <property type="entry name" value="AAA+_ATPase"/>
</dbReference>